<comment type="similarity">
    <text evidence="2">Belongs to the FAD-binding monooxygenase family.</text>
</comment>
<evidence type="ECO:0000313" key="7">
    <source>
        <dbReference type="Proteomes" id="UP000053328"/>
    </source>
</evidence>
<dbReference type="Pfam" id="PF00743">
    <property type="entry name" value="FMO-like"/>
    <property type="match status" value="1"/>
</dbReference>
<evidence type="ECO:0000256" key="3">
    <source>
        <dbReference type="ARBA" id="ARBA00022630"/>
    </source>
</evidence>
<proteinExistence type="inferred from homology"/>
<gene>
    <name evidence="6" type="ORF">PV08_06247</name>
</gene>
<evidence type="ECO:0000256" key="2">
    <source>
        <dbReference type="ARBA" id="ARBA00010139"/>
    </source>
</evidence>
<name>A0A0D1YME2_9EURO</name>
<dbReference type="HOGENOM" id="CLU_006937_6_1_1"/>
<keyword evidence="4" id="KW-0274">FAD</keyword>
<reference evidence="6 7" key="1">
    <citation type="submission" date="2015-01" db="EMBL/GenBank/DDBJ databases">
        <title>The Genome Sequence of Exophiala spinifera CBS89968.</title>
        <authorList>
            <consortium name="The Broad Institute Genomics Platform"/>
            <person name="Cuomo C."/>
            <person name="de Hoog S."/>
            <person name="Gorbushina A."/>
            <person name="Stielow B."/>
            <person name="Teixiera M."/>
            <person name="Abouelleil A."/>
            <person name="Chapman S.B."/>
            <person name="Priest M."/>
            <person name="Young S.K."/>
            <person name="Wortman J."/>
            <person name="Nusbaum C."/>
            <person name="Birren B."/>
        </authorList>
    </citation>
    <scope>NUCLEOTIDE SEQUENCE [LARGE SCALE GENOMIC DNA]</scope>
    <source>
        <strain evidence="6 7">CBS 89968</strain>
    </source>
</reference>
<sequence>MGSMGYKVTGNEYAHPLISERAIDEPRPLKVIYIGAGVSGICAAIQFPKAIPNLELAVYEKNADVGGTWYPGCACDIPAHSYQLSFESNLEWSKFYAGSPEILEYWRKVVDKYDIRKYMKFNHKCLEARWNEETSKWHVKFQKVGSDDIVEDIGDVFMTGTGVLNEWKWPDIKGLQDFKGRLMHSADWDPNYDATDKSIAVIGAGSSGIQIVPTLQPKVKSMDCYIRGRTWIAATFGNELVRERNNGQDGNFDYTQEEIDAWKKDPASYVKYRKALEIGMQGNFAMTHRGTKEHEGATAQFKEDMGKRLAKKQEIADHLIPDFPPLCKRLTPGPGYLEALTADNVNVVYDKISHVDETGITTSDGKHRPVDTIVCATGFDTSFQGRFPIYGRGGMNLQERYRVRPETYLTVSVDKFPNFFQSLGPNAGVGNGNLLIIAEAIALYVVQILKRLGQGNVKTIEPKREQVENFTNYCDAYFKRTVFSAECGSWYKSAPPNATHEERMKGRITALWPGSSIHAVRALEHVRFDDFEMTTVDGNEFGWFGDGWAIAERSGDVEGLSWYLNDTRFVHEPLQKGEKLVVNEDKVMKHTDDCLQNGEIAEGFRVPDGVAAT</sequence>
<dbReference type="InterPro" id="IPR051209">
    <property type="entry name" value="FAD-bind_Monooxygenase_sf"/>
</dbReference>
<evidence type="ECO:0000256" key="5">
    <source>
        <dbReference type="ARBA" id="ARBA00023002"/>
    </source>
</evidence>
<dbReference type="PANTHER" id="PTHR42877:SF7">
    <property type="entry name" value="FLAVIN-BINDING MONOOXYGENASE-RELATED"/>
    <property type="match status" value="1"/>
</dbReference>
<evidence type="ECO:0000313" key="6">
    <source>
        <dbReference type="EMBL" id="KIW16196.1"/>
    </source>
</evidence>
<keyword evidence="3" id="KW-0285">Flavoprotein</keyword>
<protein>
    <recommendedName>
        <fullName evidence="8">FAD/NAD(P)-binding domain-containing protein</fullName>
    </recommendedName>
</protein>
<dbReference type="VEuPathDB" id="FungiDB:PV08_06247"/>
<organism evidence="6 7">
    <name type="scientific">Exophiala spinifera</name>
    <dbReference type="NCBI Taxonomy" id="91928"/>
    <lineage>
        <taxon>Eukaryota</taxon>
        <taxon>Fungi</taxon>
        <taxon>Dikarya</taxon>
        <taxon>Ascomycota</taxon>
        <taxon>Pezizomycotina</taxon>
        <taxon>Eurotiomycetes</taxon>
        <taxon>Chaetothyriomycetidae</taxon>
        <taxon>Chaetothyriales</taxon>
        <taxon>Herpotrichiellaceae</taxon>
        <taxon>Exophiala</taxon>
    </lineage>
</organism>
<accession>A0A0D1YME2</accession>
<dbReference type="PRINTS" id="PR00368">
    <property type="entry name" value="FADPNR"/>
</dbReference>
<evidence type="ECO:0000256" key="4">
    <source>
        <dbReference type="ARBA" id="ARBA00022827"/>
    </source>
</evidence>
<dbReference type="GO" id="GO:0004499">
    <property type="term" value="F:N,N-dimethylaniline monooxygenase activity"/>
    <property type="evidence" value="ECO:0007669"/>
    <property type="project" value="InterPro"/>
</dbReference>
<keyword evidence="7" id="KW-1185">Reference proteome</keyword>
<dbReference type="Gene3D" id="3.50.50.60">
    <property type="entry name" value="FAD/NAD(P)-binding domain"/>
    <property type="match status" value="2"/>
</dbReference>
<dbReference type="Proteomes" id="UP000053328">
    <property type="component" value="Unassembled WGS sequence"/>
</dbReference>
<dbReference type="AlphaFoldDB" id="A0A0D1YME2"/>
<dbReference type="GeneID" id="27333330"/>
<dbReference type="RefSeq" id="XP_016236412.1">
    <property type="nucleotide sequence ID" value="XM_016380585.1"/>
</dbReference>
<dbReference type="InterPro" id="IPR036188">
    <property type="entry name" value="FAD/NAD-bd_sf"/>
</dbReference>
<dbReference type="SUPFAM" id="SSF51905">
    <property type="entry name" value="FAD/NAD(P)-binding domain"/>
    <property type="match status" value="1"/>
</dbReference>
<dbReference type="OrthoDB" id="74360at2759"/>
<keyword evidence="5" id="KW-0560">Oxidoreductase</keyword>
<dbReference type="EMBL" id="KN847495">
    <property type="protein sequence ID" value="KIW16196.1"/>
    <property type="molecule type" value="Genomic_DNA"/>
</dbReference>
<dbReference type="GO" id="GO:0050661">
    <property type="term" value="F:NADP binding"/>
    <property type="evidence" value="ECO:0007669"/>
    <property type="project" value="InterPro"/>
</dbReference>
<evidence type="ECO:0000256" key="1">
    <source>
        <dbReference type="ARBA" id="ARBA00001974"/>
    </source>
</evidence>
<dbReference type="InterPro" id="IPR020946">
    <property type="entry name" value="Flavin_mOase-like"/>
</dbReference>
<comment type="cofactor">
    <cofactor evidence="1">
        <name>FAD</name>
        <dbReference type="ChEBI" id="CHEBI:57692"/>
    </cofactor>
</comment>
<dbReference type="PANTHER" id="PTHR42877">
    <property type="entry name" value="L-ORNITHINE N(5)-MONOOXYGENASE-RELATED"/>
    <property type="match status" value="1"/>
</dbReference>
<dbReference type="GO" id="GO:0050660">
    <property type="term" value="F:flavin adenine dinucleotide binding"/>
    <property type="evidence" value="ECO:0007669"/>
    <property type="project" value="InterPro"/>
</dbReference>
<evidence type="ECO:0008006" key="8">
    <source>
        <dbReference type="Google" id="ProtNLM"/>
    </source>
</evidence>